<dbReference type="HOGENOM" id="CLU_2890286_0_0_1"/>
<dbReference type="Proteomes" id="UP000011115">
    <property type="component" value="Unassembled WGS sequence"/>
</dbReference>
<keyword evidence="3" id="KW-1185">Reference proteome</keyword>
<dbReference type="EnsemblPlants" id="PGSC0003DMT400012324">
    <property type="protein sequence ID" value="PGSC0003DMT400012324"/>
    <property type="gene ID" value="PGSC0003DMG400004830"/>
</dbReference>
<dbReference type="InParanoid" id="M1A131"/>
<dbReference type="PaxDb" id="4113-PGSC0003DMT400012324"/>
<evidence type="ECO:0000313" key="2">
    <source>
        <dbReference type="EnsemblPlants" id="PGSC0003DMT400012324"/>
    </source>
</evidence>
<reference evidence="3" key="1">
    <citation type="journal article" date="2011" name="Nature">
        <title>Genome sequence and analysis of the tuber crop potato.</title>
        <authorList>
            <consortium name="The Potato Genome Sequencing Consortium"/>
        </authorList>
    </citation>
    <scope>NUCLEOTIDE SEQUENCE [LARGE SCALE GENOMIC DNA]</scope>
    <source>
        <strain evidence="3">cv. DM1-3 516 R44</strain>
    </source>
</reference>
<protein>
    <submittedName>
        <fullName evidence="2">Uncharacterized protein</fullName>
    </submittedName>
</protein>
<evidence type="ECO:0000313" key="3">
    <source>
        <dbReference type="Proteomes" id="UP000011115"/>
    </source>
</evidence>
<proteinExistence type="predicted"/>
<dbReference type="Gramene" id="PGSC0003DMT400012324">
    <property type="protein sequence ID" value="PGSC0003DMT400012324"/>
    <property type="gene ID" value="PGSC0003DMG400004830"/>
</dbReference>
<organism evidence="2 3">
    <name type="scientific">Solanum tuberosum</name>
    <name type="common">Potato</name>
    <dbReference type="NCBI Taxonomy" id="4113"/>
    <lineage>
        <taxon>Eukaryota</taxon>
        <taxon>Viridiplantae</taxon>
        <taxon>Streptophyta</taxon>
        <taxon>Embryophyta</taxon>
        <taxon>Tracheophyta</taxon>
        <taxon>Spermatophyta</taxon>
        <taxon>Magnoliopsida</taxon>
        <taxon>eudicotyledons</taxon>
        <taxon>Gunneridae</taxon>
        <taxon>Pentapetalae</taxon>
        <taxon>asterids</taxon>
        <taxon>lamiids</taxon>
        <taxon>Solanales</taxon>
        <taxon>Solanaceae</taxon>
        <taxon>Solanoideae</taxon>
        <taxon>Solaneae</taxon>
        <taxon>Solanum</taxon>
    </lineage>
</organism>
<evidence type="ECO:0000256" key="1">
    <source>
        <dbReference type="SAM" id="MobiDB-lite"/>
    </source>
</evidence>
<sequence length="63" mass="7322">MAIHNQKKEKKNDVSKRVLIHAVARKKQQMQKNQMPGFGLTEENGRSQVEPETSQNKDFKLDE</sequence>
<reference evidence="2" key="2">
    <citation type="submission" date="2015-06" db="UniProtKB">
        <authorList>
            <consortium name="EnsemblPlants"/>
        </authorList>
    </citation>
    <scope>IDENTIFICATION</scope>
    <source>
        <strain evidence="2">DM1-3 516 R44</strain>
    </source>
</reference>
<dbReference type="AlphaFoldDB" id="M1A131"/>
<feature type="region of interest" description="Disordered" evidence="1">
    <location>
        <begin position="26"/>
        <end position="63"/>
    </location>
</feature>
<accession>M1A131</accession>
<name>M1A131_SOLTU</name>